<dbReference type="Proteomes" id="UP001165383">
    <property type="component" value="Unassembled WGS sequence"/>
</dbReference>
<dbReference type="InterPro" id="IPR002155">
    <property type="entry name" value="Thiolase"/>
</dbReference>
<evidence type="ECO:0000256" key="5">
    <source>
        <dbReference type="ARBA" id="ARBA00016181"/>
    </source>
</evidence>
<dbReference type="InterPro" id="IPR016039">
    <property type="entry name" value="Thiolase-like"/>
</dbReference>
<dbReference type="PIRSF" id="PIRSF000429">
    <property type="entry name" value="Ac-CoA_Ac_transf"/>
    <property type="match status" value="1"/>
</dbReference>
<dbReference type="GO" id="GO:0033812">
    <property type="term" value="F:3-oxoadipyl-CoA thiolase activity"/>
    <property type="evidence" value="ECO:0007669"/>
    <property type="project" value="UniProtKB-EC"/>
</dbReference>
<dbReference type="PROSITE" id="PS00737">
    <property type="entry name" value="THIOLASE_2"/>
    <property type="match status" value="1"/>
</dbReference>
<comment type="caution">
    <text evidence="14">The sequence shown here is derived from an EMBL/GenBank/DDBJ whole genome shotgun (WGS) entry which is preliminary data.</text>
</comment>
<evidence type="ECO:0000256" key="11">
    <source>
        <dbReference type="RuleBase" id="RU003557"/>
    </source>
</evidence>
<evidence type="ECO:0000259" key="12">
    <source>
        <dbReference type="Pfam" id="PF00108"/>
    </source>
</evidence>
<dbReference type="Pfam" id="PF02803">
    <property type="entry name" value="Thiolase_C"/>
    <property type="match status" value="1"/>
</dbReference>
<dbReference type="PROSITE" id="PS00099">
    <property type="entry name" value="THIOLASE_3"/>
    <property type="match status" value="1"/>
</dbReference>
<dbReference type="PROSITE" id="PS00098">
    <property type="entry name" value="THIOLASE_1"/>
    <property type="match status" value="1"/>
</dbReference>
<comment type="catalytic activity">
    <reaction evidence="10">
        <text>succinyl-CoA + acetyl-CoA = 3-oxoadipyl-CoA + CoA</text>
        <dbReference type="Rhea" id="RHEA:19481"/>
        <dbReference type="ChEBI" id="CHEBI:57287"/>
        <dbReference type="ChEBI" id="CHEBI:57288"/>
        <dbReference type="ChEBI" id="CHEBI:57292"/>
        <dbReference type="ChEBI" id="CHEBI:57348"/>
        <dbReference type="EC" id="2.3.1.174"/>
    </reaction>
</comment>
<dbReference type="Gene3D" id="3.40.47.10">
    <property type="match status" value="1"/>
</dbReference>
<feature type="domain" description="Thiolase C-terminal" evidence="13">
    <location>
        <begin position="276"/>
        <end position="399"/>
    </location>
</feature>
<dbReference type="SUPFAM" id="SSF53901">
    <property type="entry name" value="Thiolase-like"/>
    <property type="match status" value="2"/>
</dbReference>
<evidence type="ECO:0000256" key="7">
    <source>
        <dbReference type="ARBA" id="ARBA00022797"/>
    </source>
</evidence>
<name>A0ABT0SBQ2_9SPHN</name>
<dbReference type="InterPro" id="IPR020613">
    <property type="entry name" value="Thiolase_CS"/>
</dbReference>
<evidence type="ECO:0000256" key="10">
    <source>
        <dbReference type="ARBA" id="ARBA00048527"/>
    </source>
</evidence>
<organism evidence="14 15">
    <name type="scientific">Sphingomonas brevis</name>
    <dbReference type="NCBI Taxonomy" id="2908206"/>
    <lineage>
        <taxon>Bacteria</taxon>
        <taxon>Pseudomonadati</taxon>
        <taxon>Pseudomonadota</taxon>
        <taxon>Alphaproteobacteria</taxon>
        <taxon>Sphingomonadales</taxon>
        <taxon>Sphingomonadaceae</taxon>
        <taxon>Sphingomonas</taxon>
    </lineage>
</organism>
<keyword evidence="8 11" id="KW-0012">Acyltransferase</keyword>
<dbReference type="InterPro" id="IPR020616">
    <property type="entry name" value="Thiolase_N"/>
</dbReference>
<dbReference type="RefSeq" id="WP_249916215.1">
    <property type="nucleotide sequence ID" value="NZ_JAMGBB010000001.1"/>
</dbReference>
<dbReference type="InterPro" id="IPR020617">
    <property type="entry name" value="Thiolase_C"/>
</dbReference>
<reference evidence="14" key="1">
    <citation type="submission" date="2022-05" db="EMBL/GenBank/DDBJ databases">
        <authorList>
            <person name="Jo J.-H."/>
            <person name="Im W.-T."/>
        </authorList>
    </citation>
    <scope>NUCLEOTIDE SEQUENCE</scope>
    <source>
        <strain evidence="14">RB56-2</strain>
    </source>
</reference>
<protein>
    <recommendedName>
        <fullName evidence="5">Beta-ketoadipyl-CoA thiolase</fullName>
        <ecNumber evidence="4">2.3.1.174</ecNumber>
    </recommendedName>
    <alternativeName>
        <fullName evidence="9">3-oxoadipyl-CoA thiolase</fullName>
    </alternativeName>
</protein>
<comment type="function">
    <text evidence="1">Catalyzes thiolytic cleavage of beta-ketoadipyl-CoA to succinyl-CoA and acetyl-CoA.</text>
</comment>
<evidence type="ECO:0000256" key="9">
    <source>
        <dbReference type="ARBA" id="ARBA00041222"/>
    </source>
</evidence>
<evidence type="ECO:0000256" key="2">
    <source>
        <dbReference type="ARBA" id="ARBA00005071"/>
    </source>
</evidence>
<dbReference type="EC" id="2.3.1.174" evidence="4"/>
<keyword evidence="7" id="KW-0058">Aromatic hydrocarbons catabolism</keyword>
<keyword evidence="6 11" id="KW-0808">Transferase</keyword>
<dbReference type="NCBIfam" id="TIGR02430">
    <property type="entry name" value="pcaF"/>
    <property type="match status" value="1"/>
</dbReference>
<evidence type="ECO:0000256" key="6">
    <source>
        <dbReference type="ARBA" id="ARBA00022679"/>
    </source>
</evidence>
<evidence type="ECO:0000256" key="4">
    <source>
        <dbReference type="ARBA" id="ARBA00012233"/>
    </source>
</evidence>
<dbReference type="PANTHER" id="PTHR18919">
    <property type="entry name" value="ACETYL-COA C-ACYLTRANSFERASE"/>
    <property type="match status" value="1"/>
</dbReference>
<dbReference type="InterPro" id="IPR020610">
    <property type="entry name" value="Thiolase_AS"/>
</dbReference>
<evidence type="ECO:0000313" key="15">
    <source>
        <dbReference type="Proteomes" id="UP001165383"/>
    </source>
</evidence>
<keyword evidence="15" id="KW-1185">Reference proteome</keyword>
<dbReference type="NCBIfam" id="NF006551">
    <property type="entry name" value="PRK09050.1"/>
    <property type="match status" value="1"/>
</dbReference>
<evidence type="ECO:0000256" key="8">
    <source>
        <dbReference type="ARBA" id="ARBA00023315"/>
    </source>
</evidence>
<dbReference type="Pfam" id="PF00108">
    <property type="entry name" value="Thiolase_N"/>
    <property type="match status" value="1"/>
</dbReference>
<dbReference type="NCBIfam" id="TIGR01930">
    <property type="entry name" value="AcCoA-C-Actrans"/>
    <property type="match status" value="1"/>
</dbReference>
<gene>
    <name evidence="14" type="primary">pcaF</name>
    <name evidence="14" type="ORF">LZ518_12010</name>
</gene>
<evidence type="ECO:0000256" key="1">
    <source>
        <dbReference type="ARBA" id="ARBA00003720"/>
    </source>
</evidence>
<dbReference type="InterPro" id="IPR020615">
    <property type="entry name" value="Thiolase_acyl_enz_int_AS"/>
</dbReference>
<dbReference type="CDD" id="cd00751">
    <property type="entry name" value="thiolase"/>
    <property type="match status" value="1"/>
</dbReference>
<accession>A0ABT0SBQ2</accession>
<feature type="domain" description="Thiolase N-terminal" evidence="12">
    <location>
        <begin position="5"/>
        <end position="267"/>
    </location>
</feature>
<comment type="similarity">
    <text evidence="3 11">Belongs to the thiolase-like superfamily. Thiolase family.</text>
</comment>
<evidence type="ECO:0000256" key="3">
    <source>
        <dbReference type="ARBA" id="ARBA00010982"/>
    </source>
</evidence>
<evidence type="ECO:0000313" key="14">
    <source>
        <dbReference type="EMBL" id="MCL6741851.1"/>
    </source>
</evidence>
<evidence type="ECO:0000259" key="13">
    <source>
        <dbReference type="Pfam" id="PF02803"/>
    </source>
</evidence>
<sequence>MTEAFICDAVRTPIGRYGGALSGVRPDDLAAIPLRALKERNHGVDWSALDDIILGCANQAGEDNRNVARMAALLAGLGTSAPGTTVNRLCGSGLDAVAMAARAIKAGEAELIVAGGVESMTRAPFVMPKAESSFSRANAVYDTTIGWRFVNKALKAEYGIDSMPETAENVAEEFQVSREDQDRFAAESQRRAAAAQANGRLAAEIVPVTIPQRKGDAIVVDRDEHPRETSVEALAKLRPIVREDGSITAGNASGVNDGAAALIVASKAAVEKYGLTPRARVLGGAVAGVPPRIMGIGPAPATNRLLDRLSLQVGDLDVIELNEAFAAQGLAVMRQLGLPDDAAHVNPNGGAIALGHPLGMSGARLAMTATEELQRAGGRYALATMCIGVGQGIALALERV</sequence>
<dbReference type="EMBL" id="JAMGBB010000001">
    <property type="protein sequence ID" value="MCL6741851.1"/>
    <property type="molecule type" value="Genomic_DNA"/>
</dbReference>
<proteinExistence type="inferred from homology"/>
<dbReference type="PANTHER" id="PTHR18919:SF107">
    <property type="entry name" value="ACETYL-COA ACETYLTRANSFERASE, CYTOSOLIC"/>
    <property type="match status" value="1"/>
</dbReference>
<dbReference type="InterPro" id="IPR012793">
    <property type="entry name" value="PcaF"/>
</dbReference>
<comment type="pathway">
    <text evidence="2">Aromatic compound metabolism; beta-ketoadipate pathway; acetyl-CoA and succinyl-CoA from 3-oxoadipate: step 2/2.</text>
</comment>